<name>M4YCA3_9VIRU</name>
<accession>M4YCA3</accession>
<evidence type="ECO:0000313" key="1">
    <source>
        <dbReference type="EMBL" id="AGI44299.1"/>
    </source>
</evidence>
<protein>
    <submittedName>
        <fullName evidence="1">Uncharacterized protein</fullName>
    </submittedName>
</protein>
<dbReference type="EMBL" id="KC433318">
    <property type="protein sequence ID" value="AGI44299.1"/>
    <property type="molecule type" value="Genomic_RNA"/>
</dbReference>
<reference evidence="1" key="1">
    <citation type="journal article" date="2013" name="Arch. Virol.">
        <title>A variant of Blueberry necrotic ring blotch virus associated with red lesions in blueberry.</title>
        <authorList>
            <person name="Cantu-Iris M."/>
            <person name="Harmon P.F."/>
            <person name="Londono A."/>
            <person name="Polston J.E."/>
        </authorList>
    </citation>
    <scope>NUCLEOTIDE SEQUENCE</scope>
    <source>
        <strain evidence="1">BNRBV-RL</strain>
    </source>
</reference>
<sequence length="56" mass="6266">MAYVDRVVVTTVTPCASVYRTVHSVHVNSVVSSDDTRVGDIFPSPERYTRYTISKC</sequence>
<proteinExistence type="predicted"/>
<organism evidence="1">
    <name type="scientific">Blueberry necrotic ring blotch virus</name>
    <dbReference type="NCBI Taxonomy" id="1094249"/>
    <lineage>
        <taxon>Viruses</taxon>
        <taxon>Riboviria</taxon>
        <taxon>Orthornavirae</taxon>
        <taxon>Kitrinoviricota</taxon>
        <taxon>Alsuviricetes</taxon>
        <taxon>Martellivirales</taxon>
        <taxon>Kitaviridae</taxon>
        <taxon>Blunervirus</taxon>
        <taxon>Blunervirus vaccinii</taxon>
    </lineage>
</organism>